<dbReference type="GO" id="GO:0006865">
    <property type="term" value="P:amino acid transport"/>
    <property type="evidence" value="ECO:0007669"/>
    <property type="project" value="UniProtKB-KW"/>
</dbReference>
<evidence type="ECO:0000256" key="3">
    <source>
        <dbReference type="ARBA" id="ARBA00022970"/>
    </source>
</evidence>
<feature type="signal peptide" evidence="4">
    <location>
        <begin position="1"/>
        <end position="23"/>
    </location>
</feature>
<dbReference type="SUPFAM" id="SSF53822">
    <property type="entry name" value="Periplasmic binding protein-like I"/>
    <property type="match status" value="1"/>
</dbReference>
<keyword evidence="2 4" id="KW-0732">Signal</keyword>
<evidence type="ECO:0000313" key="6">
    <source>
        <dbReference type="EMBL" id="APG63652.1"/>
    </source>
</evidence>
<dbReference type="CDD" id="cd06339">
    <property type="entry name" value="PBP1_YraM_LppC_lipoprotein-like"/>
    <property type="match status" value="1"/>
</dbReference>
<protein>
    <recommendedName>
        <fullName evidence="5">Leucine-binding protein domain-containing protein</fullName>
    </recommendedName>
</protein>
<keyword evidence="3" id="KW-0813">Transport</keyword>
<organism evidence="6 7">
    <name type="scientific">Sphingorhabdus lutea</name>
    <dbReference type="NCBI Taxonomy" id="1913578"/>
    <lineage>
        <taxon>Bacteria</taxon>
        <taxon>Pseudomonadati</taxon>
        <taxon>Pseudomonadota</taxon>
        <taxon>Alphaproteobacteria</taxon>
        <taxon>Sphingomonadales</taxon>
        <taxon>Sphingomonadaceae</taxon>
        <taxon>Sphingorhabdus</taxon>
    </lineage>
</organism>
<sequence>MISNKYMNIIRKLSALMLISALAACQSVIPKGGQNPETTAPVAKRTTIVSNDAERHRVALLLPITGPDGDVGQAIANATALALQDTNDKSLRMTTYDTAGGAKQAAERAIADGNRLIIGPLRGDNVVEVASISKPANVPIITFSNDIGVASHDIFLLGHLPTQSVDRILRFAQNRGAKRFATIAPANLYGQRSTSAFLRTVRDIGAVAVTSQSYNEGTNELDAAVKKIASSGQIDAILIAANGAEAVKIADALRANGVKNAKFLGTDLWNISTRMASTKSLYGAWFATVSDGVFNDYAAGYKARYGTTPLRLTSLGYDSVLLTVRIAQDWPIYSEFPVDRLIEQGGFIGVDGAFRFMPDGLSERALEVQEVQNGQYVTIEAAPSTFNQR</sequence>
<name>A0A1L3JEU7_9SPHN</name>
<dbReference type="InterPro" id="IPR051010">
    <property type="entry name" value="BCAA_transport"/>
</dbReference>
<dbReference type="Proteomes" id="UP000242561">
    <property type="component" value="Chromosome"/>
</dbReference>
<evidence type="ECO:0000313" key="7">
    <source>
        <dbReference type="Proteomes" id="UP000242561"/>
    </source>
</evidence>
<reference evidence="6 7" key="1">
    <citation type="submission" date="2016-11" db="EMBL/GenBank/DDBJ databases">
        <title>Sphingorhabdus sp. LPB0140, isolated from marine environment.</title>
        <authorList>
            <person name="Kim E."/>
            <person name="Yi H."/>
        </authorList>
    </citation>
    <scope>NUCLEOTIDE SEQUENCE [LARGE SCALE GENOMIC DNA]</scope>
    <source>
        <strain evidence="6 7">LPB0140</strain>
    </source>
</reference>
<dbReference type="Gene3D" id="3.40.50.2300">
    <property type="match status" value="2"/>
</dbReference>
<gene>
    <name evidence="6" type="ORF">LPB140_06285</name>
</gene>
<dbReference type="Pfam" id="PF13458">
    <property type="entry name" value="Peripla_BP_6"/>
    <property type="match status" value="1"/>
</dbReference>
<evidence type="ECO:0000256" key="4">
    <source>
        <dbReference type="SAM" id="SignalP"/>
    </source>
</evidence>
<evidence type="ECO:0000259" key="5">
    <source>
        <dbReference type="Pfam" id="PF13458"/>
    </source>
</evidence>
<dbReference type="PANTHER" id="PTHR30483">
    <property type="entry name" value="LEUCINE-SPECIFIC-BINDING PROTEIN"/>
    <property type="match status" value="1"/>
</dbReference>
<dbReference type="InterPro" id="IPR028082">
    <property type="entry name" value="Peripla_BP_I"/>
</dbReference>
<feature type="chain" id="PRO_5012656619" description="Leucine-binding protein domain-containing protein" evidence="4">
    <location>
        <begin position="24"/>
        <end position="389"/>
    </location>
</feature>
<dbReference type="AlphaFoldDB" id="A0A1L3JEU7"/>
<comment type="similarity">
    <text evidence="1">Belongs to the leucine-binding protein family.</text>
</comment>
<evidence type="ECO:0000256" key="1">
    <source>
        <dbReference type="ARBA" id="ARBA00010062"/>
    </source>
</evidence>
<dbReference type="InterPro" id="IPR028081">
    <property type="entry name" value="Leu-bd"/>
</dbReference>
<accession>A0A1L3JEU7</accession>
<keyword evidence="3" id="KW-0029">Amino-acid transport</keyword>
<dbReference type="PANTHER" id="PTHR30483:SF6">
    <property type="entry name" value="PERIPLASMIC BINDING PROTEIN OF ABC TRANSPORTER FOR NATURAL AMINO ACIDS"/>
    <property type="match status" value="1"/>
</dbReference>
<dbReference type="EMBL" id="CP018154">
    <property type="protein sequence ID" value="APG63652.1"/>
    <property type="molecule type" value="Genomic_DNA"/>
</dbReference>
<dbReference type="KEGG" id="sphl:LPB140_06285"/>
<evidence type="ECO:0000256" key="2">
    <source>
        <dbReference type="ARBA" id="ARBA00022729"/>
    </source>
</evidence>
<dbReference type="PROSITE" id="PS51257">
    <property type="entry name" value="PROKAR_LIPOPROTEIN"/>
    <property type="match status" value="1"/>
</dbReference>
<proteinExistence type="inferred from homology"/>
<dbReference type="STRING" id="1913578.LPB140_06285"/>
<keyword evidence="7" id="KW-1185">Reference proteome</keyword>
<feature type="domain" description="Leucine-binding protein" evidence="5">
    <location>
        <begin position="57"/>
        <end position="372"/>
    </location>
</feature>